<dbReference type="PANTHER" id="PTHR12499">
    <property type="entry name" value="OPTIC ATROPHY 3 PROTEIN OPA3"/>
    <property type="match status" value="1"/>
</dbReference>
<dbReference type="Proteomes" id="UP000516480">
    <property type="component" value="Chromosome 13"/>
</dbReference>
<evidence type="ECO:0000313" key="11">
    <source>
        <dbReference type="Proteomes" id="UP000220214"/>
    </source>
</evidence>
<evidence type="ECO:0000313" key="7">
    <source>
        <dbReference type="EMBL" id="SCM18298.1"/>
    </source>
</evidence>
<evidence type="ECO:0000313" key="9">
    <source>
        <dbReference type="Proteomes" id="UP000219860"/>
    </source>
</evidence>
<reference evidence="9 10" key="1">
    <citation type="submission" date="2016-08" db="EMBL/GenBank/DDBJ databases">
        <authorList>
            <consortium name="Pathogen Informatics"/>
        </authorList>
    </citation>
    <scope>NUCLEOTIDE SEQUENCE [LARGE SCALE GENOMIC DNA]</scope>
    <source>
        <strain evidence="5 12">NK65 ny</strain>
        <strain evidence="8 11">NK65e</strain>
        <strain evidence="6 9">SP11 Antwerpcl1</strain>
        <strain evidence="7 10">SP11 RLL</strain>
    </source>
</reference>
<dbReference type="OrthoDB" id="2129069at2759"/>
<dbReference type="EMBL" id="LT608261">
    <property type="protein sequence ID" value="SCM16504.1"/>
    <property type="molecule type" value="Genomic_DNA"/>
</dbReference>
<evidence type="ECO:0000256" key="4">
    <source>
        <dbReference type="SAM" id="MobiDB-lite"/>
    </source>
</evidence>
<dbReference type="Pfam" id="PF07047">
    <property type="entry name" value="OPA3"/>
    <property type="match status" value="1"/>
</dbReference>
<proteinExistence type="inferred from homology"/>
<dbReference type="EMBL" id="LT614639">
    <property type="protein sequence ID" value="SCN27727.1"/>
    <property type="molecule type" value="Genomic_DNA"/>
</dbReference>
<dbReference type="Proteomes" id="UP000220214">
    <property type="component" value="Chromosome 13"/>
</dbReference>
<dbReference type="PANTHER" id="PTHR12499:SF0">
    <property type="entry name" value="OPTIC ATROPHY 3 PROTEIN"/>
    <property type="match status" value="1"/>
</dbReference>
<feature type="region of interest" description="Disordered" evidence="4">
    <location>
        <begin position="171"/>
        <end position="199"/>
    </location>
</feature>
<dbReference type="EMBL" id="LT608277">
    <property type="protein sequence ID" value="SCM18298.1"/>
    <property type="molecule type" value="Genomic_DNA"/>
</dbReference>
<comment type="similarity">
    <text evidence="1">Belongs to the OPA3 family.</text>
</comment>
<dbReference type="Proteomes" id="UP000219860">
    <property type="component" value="Chromosome 13"/>
</dbReference>
<keyword evidence="2 3" id="KW-0175">Coiled coil</keyword>
<dbReference type="EMBL" id="LT608149">
    <property type="protein sequence ID" value="SCL96868.1"/>
    <property type="molecule type" value="Genomic_DNA"/>
</dbReference>
<dbReference type="GO" id="GO:0019216">
    <property type="term" value="P:regulation of lipid metabolic process"/>
    <property type="evidence" value="ECO:0007669"/>
    <property type="project" value="TreeGrafter"/>
</dbReference>
<evidence type="ECO:0000256" key="1">
    <source>
        <dbReference type="ARBA" id="ARBA00007584"/>
    </source>
</evidence>
<evidence type="ECO:0000313" key="6">
    <source>
        <dbReference type="EMBL" id="SCM16504.1"/>
    </source>
</evidence>
<accession>A0A1C6X1X3</accession>
<dbReference type="Proteomes" id="UP000219974">
    <property type="component" value="Chromosome 13"/>
</dbReference>
<evidence type="ECO:0000313" key="8">
    <source>
        <dbReference type="EMBL" id="SCN27727.1"/>
    </source>
</evidence>
<sequence length="199" mass="23427">MIPFFKIGIVLVRQISKPISGYIKKKAIENKKFKSICIFCGKKYYFFEQYIQKKFYNSNLTNVNYSSYISESKSVNVGSEILGETIIFLTAALIIIAEYKRNSIKESKKELALNHKLETLKLQIKELQQENDEIMKIVLPHKQNNRDNRKFEVEHTNFFKGIYYKIVGRPSETTNYDQTPKNEDEKEKEKENENTNKSD</sequence>
<dbReference type="VEuPathDB" id="PlasmoDB:PBANKA_1322900"/>
<organism evidence="5 12">
    <name type="scientific">Plasmodium berghei</name>
    <dbReference type="NCBI Taxonomy" id="5821"/>
    <lineage>
        <taxon>Eukaryota</taxon>
        <taxon>Sar</taxon>
        <taxon>Alveolata</taxon>
        <taxon>Apicomplexa</taxon>
        <taxon>Aconoidasida</taxon>
        <taxon>Haemosporida</taxon>
        <taxon>Plasmodiidae</taxon>
        <taxon>Plasmodium</taxon>
        <taxon>Plasmodium (Vinckeia)</taxon>
    </lineage>
</organism>
<dbReference type="AlphaFoldDB" id="A0A1C6X1X3"/>
<feature type="coiled-coil region" evidence="3">
    <location>
        <begin position="110"/>
        <end position="137"/>
    </location>
</feature>
<feature type="compositionally biased region" description="Basic and acidic residues" evidence="4">
    <location>
        <begin position="180"/>
        <end position="199"/>
    </location>
</feature>
<evidence type="ECO:0000313" key="12">
    <source>
        <dbReference type="Proteomes" id="UP000516480"/>
    </source>
</evidence>
<dbReference type="GO" id="GO:0005739">
    <property type="term" value="C:mitochondrion"/>
    <property type="evidence" value="ECO:0007669"/>
    <property type="project" value="TreeGrafter"/>
</dbReference>
<evidence type="ECO:0000313" key="5">
    <source>
        <dbReference type="EMBL" id="SCL96868.1"/>
    </source>
</evidence>
<evidence type="ECO:0000256" key="3">
    <source>
        <dbReference type="SAM" id="Coils"/>
    </source>
</evidence>
<dbReference type="InterPro" id="IPR010754">
    <property type="entry name" value="OPA3-like"/>
</dbReference>
<evidence type="ECO:0000256" key="2">
    <source>
        <dbReference type="ARBA" id="ARBA00023054"/>
    </source>
</evidence>
<gene>
    <name evidence="8" type="ORF">PBNK65E_000372400</name>
    <name evidence="5" type="ORF">PBNK65NY_000371900</name>
    <name evidence="6" type="ORF">PBSP11A_000372700</name>
    <name evidence="7" type="ORF">PBSP11RLL_000372500</name>
</gene>
<protein>
    <submittedName>
        <fullName evidence="5">OPA3-like protein, putative</fullName>
    </submittedName>
</protein>
<name>A0A1C6X1X3_PLABE</name>
<evidence type="ECO:0000313" key="10">
    <source>
        <dbReference type="Proteomes" id="UP000219974"/>
    </source>
</evidence>
<dbReference type="OMA" id="KMYVMNL"/>